<dbReference type="Proteomes" id="UP001497482">
    <property type="component" value="Chromosome 5"/>
</dbReference>
<feature type="compositionally biased region" description="Pro residues" evidence="1">
    <location>
        <begin position="29"/>
        <end position="42"/>
    </location>
</feature>
<evidence type="ECO:0000313" key="2">
    <source>
        <dbReference type="EMBL" id="CAL1607480.1"/>
    </source>
</evidence>
<accession>A0AAV2M2J9</accession>
<proteinExistence type="predicted"/>
<gene>
    <name evidence="2" type="ORF">KC01_LOCUS34518</name>
</gene>
<name>A0AAV2M2J9_KNICA</name>
<protein>
    <submittedName>
        <fullName evidence="2">Uncharacterized protein</fullName>
    </submittedName>
</protein>
<dbReference type="AlphaFoldDB" id="A0AAV2M2J9"/>
<evidence type="ECO:0000313" key="3">
    <source>
        <dbReference type="Proteomes" id="UP001497482"/>
    </source>
</evidence>
<feature type="compositionally biased region" description="Low complexity" evidence="1">
    <location>
        <begin position="7"/>
        <end position="28"/>
    </location>
</feature>
<sequence>MFTVYTSASSSSSPHHSSSSSSSSLSLPPLAPPPLAPPPPPSSSSSSLLLLLLQQQRCALTVPAGPPPPPAGPRAAHTGLVAVGSCGSGASPFAPCPVEQRFVHALPEEPEEHGTGRHLTWSRGLHGARVEGPGRRQAVTVLPVSNTPSRTHARRRQVITHSCWDTSTCACTELSARTPQDTGILVLV</sequence>
<dbReference type="EMBL" id="OZ035827">
    <property type="protein sequence ID" value="CAL1607480.1"/>
    <property type="molecule type" value="Genomic_DNA"/>
</dbReference>
<organism evidence="2 3">
    <name type="scientific">Knipowitschia caucasica</name>
    <name type="common">Caucasian dwarf goby</name>
    <name type="synonym">Pomatoschistus caucasicus</name>
    <dbReference type="NCBI Taxonomy" id="637954"/>
    <lineage>
        <taxon>Eukaryota</taxon>
        <taxon>Metazoa</taxon>
        <taxon>Chordata</taxon>
        <taxon>Craniata</taxon>
        <taxon>Vertebrata</taxon>
        <taxon>Euteleostomi</taxon>
        <taxon>Actinopterygii</taxon>
        <taxon>Neopterygii</taxon>
        <taxon>Teleostei</taxon>
        <taxon>Neoteleostei</taxon>
        <taxon>Acanthomorphata</taxon>
        <taxon>Gobiaria</taxon>
        <taxon>Gobiiformes</taxon>
        <taxon>Gobioidei</taxon>
        <taxon>Gobiidae</taxon>
        <taxon>Gobiinae</taxon>
        <taxon>Knipowitschia</taxon>
    </lineage>
</organism>
<evidence type="ECO:0000256" key="1">
    <source>
        <dbReference type="SAM" id="MobiDB-lite"/>
    </source>
</evidence>
<feature type="region of interest" description="Disordered" evidence="1">
    <location>
        <begin position="1"/>
        <end position="47"/>
    </location>
</feature>
<reference evidence="2 3" key="1">
    <citation type="submission" date="2024-04" db="EMBL/GenBank/DDBJ databases">
        <authorList>
            <person name="Waldvogel A.-M."/>
            <person name="Schoenle A."/>
        </authorList>
    </citation>
    <scope>NUCLEOTIDE SEQUENCE [LARGE SCALE GENOMIC DNA]</scope>
</reference>
<keyword evidence="3" id="KW-1185">Reference proteome</keyword>